<name>A0A6B3QYF9_9FLAO</name>
<sequence length="194" mass="21316">MKLTTLISAFALLLIFSVGQSQTQFKAVPADENSILIEGTSNIHDWEILAKDFASEMELVIEEDDLKAINAIQLSIPVKSFDSGKGKMDKNTYEAMQADTYKLVVFTSSAPATLIEKSPGVYQAEVKGKLSMSGTAKMVSIPVELHKTKTGYTLKAEQELNMTDYKIEPPTALFGTITTGETVHVNFDLTHYKS</sequence>
<dbReference type="InterPro" id="IPR036761">
    <property type="entry name" value="TTHA0802/YceI-like_sf"/>
</dbReference>
<proteinExistence type="predicted"/>
<reference evidence="3 4" key="1">
    <citation type="submission" date="2020-02" db="EMBL/GenBank/DDBJ databases">
        <title>Flavobacteriaceae Psychroflexus bacterium YR1-1, complete genome.</title>
        <authorList>
            <person name="Li Y."/>
            <person name="Wu S."/>
        </authorList>
    </citation>
    <scope>NUCLEOTIDE SEQUENCE [LARGE SCALE GENOMIC DNA]</scope>
    <source>
        <strain evidence="3 4">YR1-1</strain>
    </source>
</reference>
<dbReference type="AlphaFoldDB" id="A0A6B3QYF9"/>
<dbReference type="EMBL" id="JAAIKD010000001">
    <property type="protein sequence ID" value="NEV92708.1"/>
    <property type="molecule type" value="Genomic_DNA"/>
</dbReference>
<evidence type="ECO:0000256" key="1">
    <source>
        <dbReference type="SAM" id="SignalP"/>
    </source>
</evidence>
<protein>
    <submittedName>
        <fullName evidence="3">YceI family protein</fullName>
    </submittedName>
</protein>
<dbReference type="Gene3D" id="2.40.128.110">
    <property type="entry name" value="Lipid/polyisoprenoid-binding, YceI-like"/>
    <property type="match status" value="1"/>
</dbReference>
<dbReference type="Proteomes" id="UP000478505">
    <property type="component" value="Unassembled WGS sequence"/>
</dbReference>
<evidence type="ECO:0000259" key="2">
    <source>
        <dbReference type="Pfam" id="PF04264"/>
    </source>
</evidence>
<feature type="domain" description="Lipid/polyisoprenoid-binding YceI-like" evidence="2">
    <location>
        <begin position="56"/>
        <end position="190"/>
    </location>
</feature>
<accession>A0A6B3QYF9</accession>
<evidence type="ECO:0000313" key="3">
    <source>
        <dbReference type="EMBL" id="NEV92708.1"/>
    </source>
</evidence>
<dbReference type="SUPFAM" id="SSF101874">
    <property type="entry name" value="YceI-like"/>
    <property type="match status" value="1"/>
</dbReference>
<feature type="signal peptide" evidence="1">
    <location>
        <begin position="1"/>
        <end position="23"/>
    </location>
</feature>
<keyword evidence="1" id="KW-0732">Signal</keyword>
<dbReference type="RefSeq" id="WP_164003297.1">
    <property type="nucleotide sequence ID" value="NZ_JAAIKD010000001.1"/>
</dbReference>
<organism evidence="3 4">
    <name type="scientific">Psychroflexus aurantiacus</name>
    <dbReference type="NCBI Taxonomy" id="2709310"/>
    <lineage>
        <taxon>Bacteria</taxon>
        <taxon>Pseudomonadati</taxon>
        <taxon>Bacteroidota</taxon>
        <taxon>Flavobacteriia</taxon>
        <taxon>Flavobacteriales</taxon>
        <taxon>Flavobacteriaceae</taxon>
        <taxon>Psychroflexus</taxon>
    </lineage>
</organism>
<evidence type="ECO:0000313" key="4">
    <source>
        <dbReference type="Proteomes" id="UP000478505"/>
    </source>
</evidence>
<comment type="caution">
    <text evidence="3">The sequence shown here is derived from an EMBL/GenBank/DDBJ whole genome shotgun (WGS) entry which is preliminary data.</text>
</comment>
<dbReference type="Pfam" id="PF04264">
    <property type="entry name" value="YceI"/>
    <property type="match status" value="1"/>
</dbReference>
<keyword evidence="4" id="KW-1185">Reference proteome</keyword>
<feature type="chain" id="PRO_5025415038" evidence="1">
    <location>
        <begin position="24"/>
        <end position="194"/>
    </location>
</feature>
<dbReference type="InterPro" id="IPR007372">
    <property type="entry name" value="Lipid/polyisoprenoid-bd_YceI"/>
</dbReference>
<gene>
    <name evidence="3" type="ORF">G3567_00930</name>
</gene>